<gene>
    <name evidence="1" type="ORF">QJV33_02250</name>
</gene>
<name>A0ABT6Q5E6_9PROT</name>
<dbReference type="EMBL" id="JASBAN010000001">
    <property type="protein sequence ID" value="MDI2112120.1"/>
    <property type="molecule type" value="Genomic_DNA"/>
</dbReference>
<proteinExistence type="predicted"/>
<sequence>MSHLKYDFDDYHFGYDDYLYQFRKLLDAKPSMKDNDINWDENWLTRYNYLLKVPKNHTKKFFMTIHMKYC</sequence>
<comment type="caution">
    <text evidence="1">The sequence shown here is derived from an EMBL/GenBank/DDBJ whole genome shotgun (WGS) entry which is preliminary data.</text>
</comment>
<dbReference type="RefSeq" id="WP_281461791.1">
    <property type="nucleotide sequence ID" value="NZ_JASBAN010000001.1"/>
</dbReference>
<protein>
    <submittedName>
        <fullName evidence="1">Uncharacterized protein</fullName>
    </submittedName>
</protein>
<accession>A0ABT6Q5E6</accession>
<evidence type="ECO:0000313" key="2">
    <source>
        <dbReference type="Proteomes" id="UP001431775"/>
    </source>
</evidence>
<keyword evidence="2" id="KW-1185">Reference proteome</keyword>
<dbReference type="Proteomes" id="UP001431775">
    <property type="component" value="Unassembled WGS sequence"/>
</dbReference>
<reference evidence="1" key="1">
    <citation type="submission" date="2023-05" db="EMBL/GenBank/DDBJ databases">
        <title>Whole genome sequence of Commensalibacter sp.</title>
        <authorList>
            <person name="Charoenyingcharoen P."/>
            <person name="Yukphan P."/>
        </authorList>
    </citation>
    <scope>NUCLEOTIDE SEQUENCE</scope>
    <source>
        <strain evidence="1">TBRC 10068</strain>
    </source>
</reference>
<evidence type="ECO:0000313" key="1">
    <source>
        <dbReference type="EMBL" id="MDI2112120.1"/>
    </source>
</evidence>
<organism evidence="1 2">
    <name type="scientific">Commensalibacter nepenthis</name>
    <dbReference type="NCBI Taxonomy" id="3043872"/>
    <lineage>
        <taxon>Bacteria</taxon>
        <taxon>Pseudomonadati</taxon>
        <taxon>Pseudomonadota</taxon>
        <taxon>Alphaproteobacteria</taxon>
        <taxon>Acetobacterales</taxon>
        <taxon>Acetobacteraceae</taxon>
    </lineage>
</organism>